<keyword evidence="2" id="KW-0677">Repeat</keyword>
<gene>
    <name evidence="6" type="ORF">BWQ96_00724</name>
</gene>
<dbReference type="Pfam" id="PF06203">
    <property type="entry name" value="CCT"/>
    <property type="match status" value="1"/>
</dbReference>
<feature type="region of interest" description="Disordered" evidence="4">
    <location>
        <begin position="364"/>
        <end position="384"/>
    </location>
</feature>
<reference evidence="6 7" key="1">
    <citation type="journal article" date="2018" name="Mol. Biol. Evol.">
        <title>Analysis of the draft genome of the red seaweed Gracilariopsis chorda provides insights into genome size evolution in Rhodophyta.</title>
        <authorList>
            <person name="Lee J."/>
            <person name="Yang E.C."/>
            <person name="Graf L."/>
            <person name="Yang J.H."/>
            <person name="Qiu H."/>
            <person name="Zel Zion U."/>
            <person name="Chan C.X."/>
            <person name="Stephens T.G."/>
            <person name="Weber A.P.M."/>
            <person name="Boo G.H."/>
            <person name="Boo S.M."/>
            <person name="Kim K.M."/>
            <person name="Shin Y."/>
            <person name="Jung M."/>
            <person name="Lee S.J."/>
            <person name="Yim H.S."/>
            <person name="Lee J.H."/>
            <person name="Bhattacharya D."/>
            <person name="Yoon H.S."/>
        </authorList>
    </citation>
    <scope>NUCLEOTIDE SEQUENCE [LARGE SCALE GENOMIC DNA]</scope>
    <source>
        <strain evidence="6 7">SKKU-2015</strain>
        <tissue evidence="6">Whole body</tissue>
    </source>
</reference>
<feature type="compositionally biased region" description="Polar residues" evidence="4">
    <location>
        <begin position="220"/>
        <end position="237"/>
    </location>
</feature>
<feature type="compositionally biased region" description="Polar residues" evidence="4">
    <location>
        <begin position="12"/>
        <end position="27"/>
    </location>
</feature>
<feature type="compositionally biased region" description="Polar residues" evidence="4">
    <location>
        <begin position="271"/>
        <end position="295"/>
    </location>
</feature>
<sequence length="458" mass="49557">MEFLQTPDLGGNTWSSNVSSRGLQTGVTPAIPGASPTFPQPGPGASSAGLPSLTPATLNSFPNATPKGLFSSTPFINQLDRTGIKNSFQSLFSPSPGSNVAATPALLSRTTAPGLTPFLNATQTPGLVPPCSALLPTFSSFPLQKGVSASPNVSEQGQKTPYLTAAAKEAVRREFMSMPSYVATLPPPEARPQASTERQVPEKVASPKYSVQVVVQTGAQVPASGPQSSTTQLTQQRNEPHEGSLTGPSSPSDAKVPDNSPKGLVHKETKSSCQESGEKTTSTHPDSQQPHQQTHAIPPQMHPYFIPQTQPVPGMVMFGQHAPVMMAPPPGMFPHPGMVMFPGGQPMVPPHGMLMHPPQSVMPQRVVPPKSETPEERKARVENEKQDLIREFKKKTREAALVRFRQKRRERRFGKLIRYDCRKKLADARPRVKGRFVRMKNENDDESEPAQVVPNMQT</sequence>
<dbReference type="InterPro" id="IPR010402">
    <property type="entry name" value="CCT_domain"/>
</dbReference>
<evidence type="ECO:0000256" key="2">
    <source>
        <dbReference type="ARBA" id="ARBA00022737"/>
    </source>
</evidence>
<evidence type="ECO:0000313" key="7">
    <source>
        <dbReference type="Proteomes" id="UP000247409"/>
    </source>
</evidence>
<dbReference type="Proteomes" id="UP000247409">
    <property type="component" value="Unassembled WGS sequence"/>
</dbReference>
<dbReference type="AlphaFoldDB" id="A0A2V3J4Q5"/>
<dbReference type="OrthoDB" id="6026at2759"/>
<dbReference type="GO" id="GO:0005634">
    <property type="term" value="C:nucleus"/>
    <property type="evidence" value="ECO:0007669"/>
    <property type="project" value="UniProtKB-SubCell"/>
</dbReference>
<accession>A0A2V3J4Q5</accession>
<protein>
    <submittedName>
        <fullName evidence="6">Two-component response regulator-like PRR37</fullName>
    </submittedName>
</protein>
<comment type="caution">
    <text evidence="6">The sequence shown here is derived from an EMBL/GenBank/DDBJ whole genome shotgun (WGS) entry which is preliminary data.</text>
</comment>
<evidence type="ECO:0000256" key="1">
    <source>
        <dbReference type="ARBA" id="ARBA00004123"/>
    </source>
</evidence>
<name>A0A2V3J4Q5_9FLOR</name>
<evidence type="ECO:0000256" key="4">
    <source>
        <dbReference type="SAM" id="MobiDB-lite"/>
    </source>
</evidence>
<feature type="region of interest" description="Disordered" evidence="4">
    <location>
        <begin position="1"/>
        <end position="58"/>
    </location>
</feature>
<feature type="domain" description="CCT" evidence="5">
    <location>
        <begin position="397"/>
        <end position="439"/>
    </location>
</feature>
<evidence type="ECO:0000259" key="5">
    <source>
        <dbReference type="PROSITE" id="PS51017"/>
    </source>
</evidence>
<keyword evidence="7" id="KW-1185">Reference proteome</keyword>
<dbReference type="STRING" id="448386.A0A2V3J4Q5"/>
<comment type="subcellular location">
    <subcellularLocation>
        <location evidence="1">Nucleus</location>
    </subcellularLocation>
</comment>
<feature type="region of interest" description="Disordered" evidence="4">
    <location>
        <begin position="220"/>
        <end position="307"/>
    </location>
</feature>
<keyword evidence="3" id="KW-0539">Nucleus</keyword>
<evidence type="ECO:0000256" key="3">
    <source>
        <dbReference type="ARBA" id="ARBA00023242"/>
    </source>
</evidence>
<dbReference type="PROSITE" id="PS51017">
    <property type="entry name" value="CCT"/>
    <property type="match status" value="1"/>
</dbReference>
<feature type="region of interest" description="Disordered" evidence="4">
    <location>
        <begin position="182"/>
        <end position="206"/>
    </location>
</feature>
<proteinExistence type="predicted"/>
<organism evidence="6 7">
    <name type="scientific">Gracilariopsis chorda</name>
    <dbReference type="NCBI Taxonomy" id="448386"/>
    <lineage>
        <taxon>Eukaryota</taxon>
        <taxon>Rhodophyta</taxon>
        <taxon>Florideophyceae</taxon>
        <taxon>Rhodymeniophycidae</taxon>
        <taxon>Gracilariales</taxon>
        <taxon>Gracilariaceae</taxon>
        <taxon>Gracilariopsis</taxon>
    </lineage>
</organism>
<dbReference type="EMBL" id="NBIV01000005">
    <property type="protein sequence ID" value="PXF49408.1"/>
    <property type="molecule type" value="Genomic_DNA"/>
</dbReference>
<evidence type="ECO:0000313" key="6">
    <source>
        <dbReference type="EMBL" id="PXF49408.1"/>
    </source>
</evidence>
<dbReference type="PANTHER" id="PTHR31717:SF45">
    <property type="entry name" value="ZINC FINGER PROTEIN CONSTANS-LIKE 14-RELATED"/>
    <property type="match status" value="1"/>
</dbReference>
<dbReference type="PANTHER" id="PTHR31717">
    <property type="entry name" value="ZINC FINGER PROTEIN CONSTANS-LIKE 10"/>
    <property type="match status" value="1"/>
</dbReference>
<feature type="region of interest" description="Disordered" evidence="4">
    <location>
        <begin position="436"/>
        <end position="458"/>
    </location>
</feature>
<feature type="compositionally biased region" description="Basic and acidic residues" evidence="4">
    <location>
        <begin position="372"/>
        <end position="384"/>
    </location>
</feature>